<comment type="caution">
    <text evidence="1">The sequence shown here is derived from an EMBL/GenBank/DDBJ whole genome shotgun (WGS) entry which is preliminary data.</text>
</comment>
<organism evidence="1 2">
    <name type="scientific">Paralvinella palmiformis</name>
    <dbReference type="NCBI Taxonomy" id="53620"/>
    <lineage>
        <taxon>Eukaryota</taxon>
        <taxon>Metazoa</taxon>
        <taxon>Spiralia</taxon>
        <taxon>Lophotrochozoa</taxon>
        <taxon>Annelida</taxon>
        <taxon>Polychaeta</taxon>
        <taxon>Sedentaria</taxon>
        <taxon>Canalipalpata</taxon>
        <taxon>Terebellida</taxon>
        <taxon>Terebelliformia</taxon>
        <taxon>Alvinellidae</taxon>
        <taxon>Paralvinella</taxon>
    </lineage>
</organism>
<evidence type="ECO:0000313" key="1">
    <source>
        <dbReference type="EMBL" id="KAK2167726.1"/>
    </source>
</evidence>
<evidence type="ECO:0000313" key="2">
    <source>
        <dbReference type="Proteomes" id="UP001208570"/>
    </source>
</evidence>
<reference evidence="1" key="1">
    <citation type="journal article" date="2023" name="Mol. Biol. Evol.">
        <title>Third-Generation Sequencing Reveals the Adaptive Role of the Epigenome in Three Deep-Sea Polychaetes.</title>
        <authorList>
            <person name="Perez M."/>
            <person name="Aroh O."/>
            <person name="Sun Y."/>
            <person name="Lan Y."/>
            <person name="Juniper S.K."/>
            <person name="Young C.R."/>
            <person name="Angers B."/>
            <person name="Qian P.Y."/>
        </authorList>
    </citation>
    <scope>NUCLEOTIDE SEQUENCE</scope>
    <source>
        <strain evidence="1">P08H-3</strain>
    </source>
</reference>
<dbReference type="Proteomes" id="UP001208570">
    <property type="component" value="Unassembled WGS sequence"/>
</dbReference>
<gene>
    <name evidence="1" type="ORF">LSH36_25g10083</name>
</gene>
<dbReference type="AlphaFoldDB" id="A0AAD9NGS8"/>
<protein>
    <submittedName>
        <fullName evidence="1">Uncharacterized protein</fullName>
    </submittedName>
</protein>
<dbReference type="EMBL" id="JAODUP010000025">
    <property type="protein sequence ID" value="KAK2167726.1"/>
    <property type="molecule type" value="Genomic_DNA"/>
</dbReference>
<sequence length="264" mass="29077">MIDVHGCSNIYFQNDSGFLSKNNNSLERASLPLRNNACSPNSGAEFEGNISDLYQGLPNKGARILSSIPGKQCTRIFGVQCHGQHETTPVDDVIYQSVTSAKGLRAVNCTNYLSVSHLPKSHTSLCHLYNYYTQASRLSQPHVLPSHTSRPYTSLSHISTLYHLPLSSLSTSSLSTSTMSTSYLSTSCTSCTGTFYQLHGRCVLRGTYPLPGHPTRNDYSAIWPTFNKVTIDNLSSLPNEAVSWRDSVLTWLDKSIGSNSLCEW</sequence>
<accession>A0AAD9NGS8</accession>
<proteinExistence type="predicted"/>
<name>A0AAD9NGS8_9ANNE</name>
<keyword evidence="2" id="KW-1185">Reference proteome</keyword>